<proteinExistence type="predicted"/>
<keyword evidence="3" id="KW-1185">Reference proteome</keyword>
<dbReference type="Proteomes" id="UP000759537">
    <property type="component" value="Unassembled WGS sequence"/>
</dbReference>
<evidence type="ECO:0000313" key="3">
    <source>
        <dbReference type="Proteomes" id="UP000759537"/>
    </source>
</evidence>
<dbReference type="PANTHER" id="PTHR28125">
    <property type="entry name" value="MEIOTIC EXPRESSION UP-REGULATED PROTEIN 26"/>
    <property type="match status" value="1"/>
</dbReference>
<evidence type="ECO:0000259" key="1">
    <source>
        <dbReference type="Pfam" id="PF14616"/>
    </source>
</evidence>
<organism evidence="2 3">
    <name type="scientific">Russula ochroleuca</name>
    <dbReference type="NCBI Taxonomy" id="152965"/>
    <lineage>
        <taxon>Eukaryota</taxon>
        <taxon>Fungi</taxon>
        <taxon>Dikarya</taxon>
        <taxon>Basidiomycota</taxon>
        <taxon>Agaricomycotina</taxon>
        <taxon>Agaricomycetes</taxon>
        <taxon>Russulales</taxon>
        <taxon>Russulaceae</taxon>
        <taxon>Russula</taxon>
    </lineage>
</organism>
<dbReference type="EMBL" id="WHVB01000043">
    <property type="protein sequence ID" value="KAF8466050.1"/>
    <property type="molecule type" value="Genomic_DNA"/>
</dbReference>
<protein>
    <recommendedName>
        <fullName evidence="1">Transcription regulator Rua1 C-terminal domain-containing protein</fullName>
    </recommendedName>
</protein>
<feature type="domain" description="Transcription regulator Rua1 C-terminal" evidence="1">
    <location>
        <begin position="1"/>
        <end position="83"/>
    </location>
</feature>
<dbReference type="InterPro" id="IPR028012">
    <property type="entry name" value="Rua1_C"/>
</dbReference>
<dbReference type="OrthoDB" id="5595379at2759"/>
<sequence>MKFSAYNYHMQYFHGIAASTARPFSPPTAFRTTPRQRPGKLERTQMLEGQCHRCVRWVPVQGVKDANAKVKELFWWKHAATCHGTSTIPGERNIFISDPAN</sequence>
<dbReference type="PANTHER" id="PTHR28125:SF2">
    <property type="entry name" value="MEIOTIC EXPRESSION UP-REGULATED PROTEIN 26"/>
    <property type="match status" value="1"/>
</dbReference>
<dbReference type="AlphaFoldDB" id="A0A9P5JVT3"/>
<reference evidence="2" key="1">
    <citation type="submission" date="2019-10" db="EMBL/GenBank/DDBJ databases">
        <authorList>
            <consortium name="DOE Joint Genome Institute"/>
            <person name="Kuo A."/>
            <person name="Miyauchi S."/>
            <person name="Kiss E."/>
            <person name="Drula E."/>
            <person name="Kohler A."/>
            <person name="Sanchez-Garcia M."/>
            <person name="Andreopoulos B."/>
            <person name="Barry K.W."/>
            <person name="Bonito G."/>
            <person name="Buee M."/>
            <person name="Carver A."/>
            <person name="Chen C."/>
            <person name="Cichocki N."/>
            <person name="Clum A."/>
            <person name="Culley D."/>
            <person name="Crous P.W."/>
            <person name="Fauchery L."/>
            <person name="Girlanda M."/>
            <person name="Hayes R."/>
            <person name="Keri Z."/>
            <person name="LaButti K."/>
            <person name="Lipzen A."/>
            <person name="Lombard V."/>
            <person name="Magnuson J."/>
            <person name="Maillard F."/>
            <person name="Morin E."/>
            <person name="Murat C."/>
            <person name="Nolan M."/>
            <person name="Ohm R."/>
            <person name="Pangilinan J."/>
            <person name="Pereira M."/>
            <person name="Perotto S."/>
            <person name="Peter M."/>
            <person name="Riley R."/>
            <person name="Sitrit Y."/>
            <person name="Stielow B."/>
            <person name="Szollosi G."/>
            <person name="Zifcakova L."/>
            <person name="Stursova M."/>
            <person name="Spatafora J.W."/>
            <person name="Tedersoo L."/>
            <person name="Vaario L.-M."/>
            <person name="Yamada A."/>
            <person name="Yan M."/>
            <person name="Wang P."/>
            <person name="Xu J."/>
            <person name="Bruns T."/>
            <person name="Baldrian P."/>
            <person name="Vilgalys R."/>
            <person name="Henrissat B."/>
            <person name="Grigoriev I.V."/>
            <person name="Hibbett D."/>
            <person name="Nagy L.G."/>
            <person name="Martin F.M."/>
        </authorList>
    </citation>
    <scope>NUCLEOTIDE SEQUENCE</scope>
    <source>
        <strain evidence="2">Prilba</strain>
    </source>
</reference>
<reference evidence="2" key="2">
    <citation type="journal article" date="2020" name="Nat. Commun.">
        <title>Large-scale genome sequencing of mycorrhizal fungi provides insights into the early evolution of symbiotic traits.</title>
        <authorList>
            <person name="Miyauchi S."/>
            <person name="Kiss E."/>
            <person name="Kuo A."/>
            <person name="Drula E."/>
            <person name="Kohler A."/>
            <person name="Sanchez-Garcia M."/>
            <person name="Morin E."/>
            <person name="Andreopoulos B."/>
            <person name="Barry K.W."/>
            <person name="Bonito G."/>
            <person name="Buee M."/>
            <person name="Carver A."/>
            <person name="Chen C."/>
            <person name="Cichocki N."/>
            <person name="Clum A."/>
            <person name="Culley D."/>
            <person name="Crous P.W."/>
            <person name="Fauchery L."/>
            <person name="Girlanda M."/>
            <person name="Hayes R.D."/>
            <person name="Keri Z."/>
            <person name="LaButti K."/>
            <person name="Lipzen A."/>
            <person name="Lombard V."/>
            <person name="Magnuson J."/>
            <person name="Maillard F."/>
            <person name="Murat C."/>
            <person name="Nolan M."/>
            <person name="Ohm R.A."/>
            <person name="Pangilinan J."/>
            <person name="Pereira M.F."/>
            <person name="Perotto S."/>
            <person name="Peter M."/>
            <person name="Pfister S."/>
            <person name="Riley R."/>
            <person name="Sitrit Y."/>
            <person name="Stielow J.B."/>
            <person name="Szollosi G."/>
            <person name="Zifcakova L."/>
            <person name="Stursova M."/>
            <person name="Spatafora J.W."/>
            <person name="Tedersoo L."/>
            <person name="Vaario L.M."/>
            <person name="Yamada A."/>
            <person name="Yan M."/>
            <person name="Wang P."/>
            <person name="Xu J."/>
            <person name="Bruns T."/>
            <person name="Baldrian P."/>
            <person name="Vilgalys R."/>
            <person name="Dunand C."/>
            <person name="Henrissat B."/>
            <person name="Grigoriev I.V."/>
            <person name="Hibbett D."/>
            <person name="Nagy L.G."/>
            <person name="Martin F.M."/>
        </authorList>
    </citation>
    <scope>NUCLEOTIDE SEQUENCE</scope>
    <source>
        <strain evidence="2">Prilba</strain>
    </source>
</reference>
<evidence type="ECO:0000313" key="2">
    <source>
        <dbReference type="EMBL" id="KAF8466050.1"/>
    </source>
</evidence>
<name>A0A9P5JVT3_9AGAM</name>
<accession>A0A9P5JVT3</accession>
<gene>
    <name evidence="2" type="ORF">DFH94DRAFT_796122</name>
</gene>
<dbReference type="Pfam" id="PF14616">
    <property type="entry name" value="Rua1_C"/>
    <property type="match status" value="1"/>
</dbReference>
<comment type="caution">
    <text evidence="2">The sequence shown here is derived from an EMBL/GenBank/DDBJ whole genome shotgun (WGS) entry which is preliminary data.</text>
</comment>